<dbReference type="InterPro" id="IPR016181">
    <property type="entry name" value="Acyl_CoA_acyltransferase"/>
</dbReference>
<dbReference type="Proteomes" id="UP000287224">
    <property type="component" value="Unassembled WGS sequence"/>
</dbReference>
<name>A0A401Z9W1_9CHLR</name>
<dbReference type="PANTHER" id="PTHR43877">
    <property type="entry name" value="AMINOALKYLPHOSPHONATE N-ACETYLTRANSFERASE-RELATED-RELATED"/>
    <property type="match status" value="1"/>
</dbReference>
<keyword evidence="1 4" id="KW-0808">Transferase</keyword>
<evidence type="ECO:0000256" key="1">
    <source>
        <dbReference type="ARBA" id="ARBA00022679"/>
    </source>
</evidence>
<dbReference type="GO" id="GO:0016747">
    <property type="term" value="F:acyltransferase activity, transferring groups other than amino-acyl groups"/>
    <property type="evidence" value="ECO:0007669"/>
    <property type="project" value="InterPro"/>
</dbReference>
<evidence type="ECO:0000313" key="4">
    <source>
        <dbReference type="EMBL" id="GCE03622.1"/>
    </source>
</evidence>
<dbReference type="AlphaFoldDB" id="A0A401Z9W1"/>
<dbReference type="InterPro" id="IPR000182">
    <property type="entry name" value="GNAT_dom"/>
</dbReference>
<reference evidence="5" key="1">
    <citation type="submission" date="2018-12" db="EMBL/GenBank/DDBJ databases">
        <title>Tengunoibacter tsumagoiensis gen. nov., sp. nov., Dictyobacter kobayashii sp. nov., D. alpinus sp. nov., and D. joshuensis sp. nov. and description of Dictyobacteraceae fam. nov. within the order Ktedonobacterales isolated from Tengu-no-mugimeshi.</title>
        <authorList>
            <person name="Wang C.M."/>
            <person name="Zheng Y."/>
            <person name="Sakai Y."/>
            <person name="Toyoda A."/>
            <person name="Minakuchi Y."/>
            <person name="Abe K."/>
            <person name="Yokota A."/>
            <person name="Yabe S."/>
        </authorList>
    </citation>
    <scope>NUCLEOTIDE SEQUENCE [LARGE SCALE GENOMIC DNA]</scope>
    <source>
        <strain evidence="5">S-27</strain>
    </source>
</reference>
<dbReference type="CDD" id="cd04301">
    <property type="entry name" value="NAT_SF"/>
    <property type="match status" value="2"/>
</dbReference>
<gene>
    <name evidence="4" type="ORF">KDAU_09510</name>
</gene>
<keyword evidence="5" id="KW-1185">Reference proteome</keyword>
<evidence type="ECO:0000256" key="2">
    <source>
        <dbReference type="ARBA" id="ARBA00023315"/>
    </source>
</evidence>
<keyword evidence="2" id="KW-0012">Acyltransferase</keyword>
<accession>A0A401Z9W1</accession>
<proteinExistence type="predicted"/>
<protein>
    <submittedName>
        <fullName evidence="4">Putative acetyltransferase, GNAT</fullName>
    </submittedName>
</protein>
<sequence>MITKIPGTFTVRQLTLGDAEKVHQIVVASDLHWQGQVANTLDDMRRMLGAPDVDLNSGGWLVLDHEGRAIAYAVMEHVQHARNFVRCGIHPQYLDYGIGDLLLEKAEQWTREQMPLASPELRVTLRGYCNNKNLAWKSLLEQHDFQPIRNFWVMGIELPTASVVPQWPEHIQVINPTPDMLYAVYEADEEIFRDHWGFMSQSFEQWRYWATQRERFDLSLWFLAMDGDEIAGLSLCANEEDGGWVHVLGVRRPWRRQGLALALLQHSFSEFFRRDIHKVYLSVDAQSLTGATRLYERAGMHVVKRATQYEKELRVGREPGIQTLAE</sequence>
<dbReference type="EMBL" id="BIFQ01000001">
    <property type="protein sequence ID" value="GCE03622.1"/>
    <property type="molecule type" value="Genomic_DNA"/>
</dbReference>
<organism evidence="4 5">
    <name type="scientific">Dictyobacter aurantiacus</name>
    <dbReference type="NCBI Taxonomy" id="1936993"/>
    <lineage>
        <taxon>Bacteria</taxon>
        <taxon>Bacillati</taxon>
        <taxon>Chloroflexota</taxon>
        <taxon>Ktedonobacteria</taxon>
        <taxon>Ktedonobacterales</taxon>
        <taxon>Dictyobacteraceae</taxon>
        <taxon>Dictyobacter</taxon>
    </lineage>
</organism>
<feature type="domain" description="N-acetyltransferase" evidence="3">
    <location>
        <begin position="171"/>
        <end position="318"/>
    </location>
</feature>
<dbReference type="Pfam" id="PF00583">
    <property type="entry name" value="Acetyltransf_1"/>
    <property type="match status" value="1"/>
</dbReference>
<dbReference type="InterPro" id="IPR050832">
    <property type="entry name" value="Bact_Acetyltransf"/>
</dbReference>
<comment type="caution">
    <text evidence="4">The sequence shown here is derived from an EMBL/GenBank/DDBJ whole genome shotgun (WGS) entry which is preliminary data.</text>
</comment>
<dbReference type="OrthoDB" id="147954at2"/>
<dbReference type="PROSITE" id="PS51186">
    <property type="entry name" value="GNAT"/>
    <property type="match status" value="2"/>
</dbReference>
<dbReference type="SUPFAM" id="SSF55729">
    <property type="entry name" value="Acyl-CoA N-acyltransferases (Nat)"/>
    <property type="match status" value="2"/>
</dbReference>
<evidence type="ECO:0000259" key="3">
    <source>
        <dbReference type="PROSITE" id="PS51186"/>
    </source>
</evidence>
<dbReference type="RefSeq" id="WP_126594873.1">
    <property type="nucleotide sequence ID" value="NZ_BIFQ01000001.1"/>
</dbReference>
<evidence type="ECO:0000313" key="5">
    <source>
        <dbReference type="Proteomes" id="UP000287224"/>
    </source>
</evidence>
<feature type="domain" description="N-acetyltransferase" evidence="3">
    <location>
        <begin position="9"/>
        <end position="159"/>
    </location>
</feature>
<dbReference type="Gene3D" id="3.40.630.30">
    <property type="match status" value="1"/>
</dbReference>